<keyword evidence="5" id="KW-1185">Reference proteome</keyword>
<dbReference type="GO" id="GO:0035459">
    <property type="term" value="P:vesicle cargo loading"/>
    <property type="evidence" value="ECO:0007669"/>
    <property type="project" value="TreeGrafter"/>
</dbReference>
<feature type="compositionally biased region" description="Basic and acidic residues" evidence="3">
    <location>
        <begin position="287"/>
        <end position="301"/>
    </location>
</feature>
<evidence type="ECO:0000313" key="6">
    <source>
        <dbReference type="RefSeq" id="XP_034101179.1"/>
    </source>
</evidence>
<dbReference type="GeneID" id="117565919"/>
<dbReference type="InterPro" id="IPR051500">
    <property type="entry name" value="cTAGE_MIA/OTOR"/>
</dbReference>
<feature type="coiled-coil region" evidence="2">
    <location>
        <begin position="1073"/>
        <end position="1231"/>
    </location>
</feature>
<evidence type="ECO:0000256" key="1">
    <source>
        <dbReference type="ARBA" id="ARBA00023054"/>
    </source>
</evidence>
<dbReference type="CTD" id="33930"/>
<feature type="region of interest" description="Disordered" evidence="3">
    <location>
        <begin position="402"/>
        <end position="436"/>
    </location>
</feature>
<dbReference type="GO" id="GO:0009306">
    <property type="term" value="P:protein secretion"/>
    <property type="evidence" value="ECO:0007669"/>
    <property type="project" value="TreeGrafter"/>
</dbReference>
<feature type="region of interest" description="Disordered" evidence="3">
    <location>
        <begin position="667"/>
        <end position="717"/>
    </location>
</feature>
<dbReference type="Proteomes" id="UP000515160">
    <property type="component" value="Chromosome 2L"/>
</dbReference>
<protein>
    <submittedName>
        <fullName evidence="6">Transport and Golgi organization protein 1</fullName>
    </submittedName>
</protein>
<feature type="compositionally biased region" description="Polar residues" evidence="3">
    <location>
        <begin position="1496"/>
        <end position="1511"/>
    </location>
</feature>
<feature type="region of interest" description="Disordered" evidence="3">
    <location>
        <begin position="567"/>
        <end position="606"/>
    </location>
</feature>
<dbReference type="GO" id="GO:0005789">
    <property type="term" value="C:endoplasmic reticulum membrane"/>
    <property type="evidence" value="ECO:0007669"/>
    <property type="project" value="TreeGrafter"/>
</dbReference>
<dbReference type="RefSeq" id="XP_034101179.1">
    <property type="nucleotide sequence ID" value="XM_034245288.2"/>
</dbReference>
<feature type="compositionally biased region" description="Acidic residues" evidence="3">
    <location>
        <begin position="1445"/>
        <end position="1464"/>
    </location>
</feature>
<reference evidence="6" key="1">
    <citation type="submission" date="2025-08" db="UniProtKB">
        <authorList>
            <consortium name="RefSeq"/>
        </authorList>
    </citation>
    <scope>IDENTIFICATION</scope>
    <source>
        <strain evidence="6">15112-1751.03</strain>
        <tissue evidence="6">Whole Adult</tissue>
    </source>
</reference>
<name>A0A6P8WBZ2_DROAB</name>
<dbReference type="GO" id="GO:0006888">
    <property type="term" value="P:endoplasmic reticulum to Golgi vesicle-mediated transport"/>
    <property type="evidence" value="ECO:0007669"/>
    <property type="project" value="TreeGrafter"/>
</dbReference>
<organism evidence="5 6">
    <name type="scientific">Drosophila albomicans</name>
    <name type="common">Fruit fly</name>
    <dbReference type="NCBI Taxonomy" id="7291"/>
    <lineage>
        <taxon>Eukaryota</taxon>
        <taxon>Metazoa</taxon>
        <taxon>Ecdysozoa</taxon>
        <taxon>Arthropoda</taxon>
        <taxon>Hexapoda</taxon>
        <taxon>Insecta</taxon>
        <taxon>Pterygota</taxon>
        <taxon>Neoptera</taxon>
        <taxon>Endopterygota</taxon>
        <taxon>Diptera</taxon>
        <taxon>Brachycera</taxon>
        <taxon>Muscomorpha</taxon>
        <taxon>Ephydroidea</taxon>
        <taxon>Drosophilidae</taxon>
        <taxon>Drosophila</taxon>
    </lineage>
</organism>
<dbReference type="OrthoDB" id="6627676at2759"/>
<dbReference type="PANTHER" id="PTHR23158:SF33">
    <property type="entry name" value="TRANSPORT AND GOLGI ORGANIZATION PROTEIN 1"/>
    <property type="match status" value="1"/>
</dbReference>
<gene>
    <name evidence="6" type="primary">LOC117565919</name>
</gene>
<evidence type="ECO:0000256" key="4">
    <source>
        <dbReference type="SAM" id="SignalP"/>
    </source>
</evidence>
<feature type="compositionally biased region" description="Low complexity" evidence="3">
    <location>
        <begin position="1414"/>
        <end position="1427"/>
    </location>
</feature>
<feature type="coiled-coil region" evidence="2">
    <location>
        <begin position="1271"/>
        <end position="1337"/>
    </location>
</feature>
<keyword evidence="4" id="KW-0732">Signal</keyword>
<dbReference type="GO" id="GO:0070971">
    <property type="term" value="C:endoplasmic reticulum exit site"/>
    <property type="evidence" value="ECO:0007669"/>
    <property type="project" value="TreeGrafter"/>
</dbReference>
<feature type="chain" id="PRO_5028305559" evidence="4">
    <location>
        <begin position="46"/>
        <end position="1537"/>
    </location>
</feature>
<evidence type="ECO:0000256" key="3">
    <source>
        <dbReference type="SAM" id="MobiDB-lite"/>
    </source>
</evidence>
<feature type="region of interest" description="Disordered" evidence="3">
    <location>
        <begin position="194"/>
        <end position="216"/>
    </location>
</feature>
<feature type="compositionally biased region" description="Acidic residues" evidence="3">
    <location>
        <begin position="259"/>
        <end position="285"/>
    </location>
</feature>
<feature type="compositionally biased region" description="Low complexity" evidence="3">
    <location>
        <begin position="685"/>
        <end position="695"/>
    </location>
</feature>
<feature type="region of interest" description="Disordered" evidence="3">
    <location>
        <begin position="1413"/>
        <end position="1537"/>
    </location>
</feature>
<feature type="region of interest" description="Disordered" evidence="3">
    <location>
        <begin position="250"/>
        <end position="301"/>
    </location>
</feature>
<feature type="compositionally biased region" description="Pro residues" evidence="3">
    <location>
        <begin position="1517"/>
        <end position="1527"/>
    </location>
</feature>
<feature type="region of interest" description="Disordered" evidence="3">
    <location>
        <begin position="347"/>
        <end position="369"/>
    </location>
</feature>
<sequence>MRPTKANAQTKTLRSDSAISSSSSCLTITLLVLSLLSCLPTTTWAALSDKRLCADEKCEQIISMGSAKINYASGEAGMISFKIHSPVRILSKSAGSNPKLWGVEVNGRRGYANKDFIMEKKIFVSEKDLKYELPVAGALPAAKVNNPEQAEQKKLEVVEQVQPPVLNASEGADDLATTTTSPLDALKLSLLTEQTDQSGSNEATASTPITPVQPNIQLVDGTELPLEVLPATTEASANLTEPAKQAVKIDELPTTTISSDEEFDYEEDDSDVYEEADNNDDDADATLDSKDNDIPNDRQADSKAAAAAKIEASILSSQAAEKIQNLSIEAEAKHAASVETPTPIAAAPEAAAASPSVSGLEQQAELKKDEENIVQSAAEPAKELPIVKAEVEEPKVQIEELPAVNAINDEQPKEPAQDVPAVKDAADQQLKEAVDDQPTIQAAAQPAIEIPAQPLVDTATQSATPAQLAIEIPTKPAVEPAAQPAIGAAVQQEASQNAAKPSTDEVDGFEAIAALHLQDTPPAAQVNEVVSKEPVQVADVKPQVEATPVPEALQVENNASVEALAEQPQPDIAAQAEAQKAEEQLKVETTTETAKEEKPAADLPVETKVLEDLPVEAQPVIAETVQVQPVEEKPVPVQPIEQQPELVKPNEEQPVLVQPVEQQPILAQPIEEQPIPVEQQPILPQPVETQTQTDPVPVPVEPQPIESQPAVEQPSSLPPLFNKENFNDPNEYYKQLQEQHLEQAYKRLEKPRTTPTPASHDAYEAVYEQEATPAPVVVVEEVLATGSVEPIGQPPVVIKEEAGPGLFTTIMDTVNSFISNQGQKEPETAPLTDNDELHRLLYPDRPLAGAIETPPQEEGYCKRPLPGNCHASINLDNFAEIFAAKVVDHSVLLLCVGIAAASSLCFISFYYCCCNGSQEGALLAKLNHLERSLLAQHKENLILKHDLMTTRTKLSSIEDNSFGSNDMVAALKKQLETELYEKAKLQEQVTSLEKDLDNAAEAGLELNKMLSEVLNGQNGDEAFMNTVEELQRQLNDQEKIIIEINGSLADKSRENSELQYTYTESTTRLTSEMKSLQQDNYELEMEKAKLQTRLEEMQAETEQELAKALEARNYEMQRLQHQIMESNAKLDKEHSELQTSLAKIESLEECLKLLKQQDGNLNVKELIKSAKTRGELHATQQKFVALQTKLEQEQAAKTRLESQLQASSADVEQLKQDFNQSERDKLEAQTRLEVLSGYFREKETELQKELSLQEAKWLQHQGENASTVETQTLMKNEIQTLKSQNDELRAEIEAQIASHKAQMGTLENRAHESWLAARQSERRCEEAQAEAAGLRRKLTTMASGGAAGDMSSLEQLPASANGSMLATELNNNPSPLPLPLPVSVSPGLLNMPNPLPFLPPPFSLMGLPPPFMPPAGGARLPPLGRMRSPPPASSSRGGDRYDDRDDRDDYSDYDDYDDEEEDERLMDRRRRHSGSWGRGGGGGGGHRDDYMHSPRTYRSLSPSDSRYNYNDTETDFSPPPSPLPPAPRKSSRPLNEV</sequence>
<proteinExistence type="predicted"/>
<feature type="region of interest" description="Disordered" evidence="3">
    <location>
        <begin position="635"/>
        <end position="655"/>
    </location>
</feature>
<evidence type="ECO:0000313" key="5">
    <source>
        <dbReference type="Proteomes" id="UP000515160"/>
    </source>
</evidence>
<evidence type="ECO:0000256" key="2">
    <source>
        <dbReference type="SAM" id="Coils"/>
    </source>
</evidence>
<keyword evidence="1 2" id="KW-0175">Coiled coil</keyword>
<dbReference type="Gene3D" id="2.30.30.40">
    <property type="entry name" value="SH3 Domains"/>
    <property type="match status" value="1"/>
</dbReference>
<feature type="signal peptide" evidence="4">
    <location>
        <begin position="1"/>
        <end position="45"/>
    </location>
</feature>
<dbReference type="PANTHER" id="PTHR23158">
    <property type="entry name" value="MELANOMA INHIBITORY ACTIVITY-RELATED"/>
    <property type="match status" value="1"/>
</dbReference>
<accession>A0A6P8WBZ2</accession>
<feature type="coiled-coil region" evidence="2">
    <location>
        <begin position="968"/>
        <end position="1002"/>
    </location>
</feature>
<feature type="compositionally biased region" description="Low complexity" evidence="3">
    <location>
        <begin position="347"/>
        <end position="356"/>
    </location>
</feature>
<feature type="compositionally biased region" description="Basic and acidic residues" evidence="3">
    <location>
        <begin position="424"/>
        <end position="434"/>
    </location>
</feature>